<name>A0ABY8C8Y0_9GAMM</name>
<dbReference type="Pfam" id="PF13590">
    <property type="entry name" value="DUF4136"/>
    <property type="match status" value="1"/>
</dbReference>
<feature type="domain" description="DUF4136" evidence="2">
    <location>
        <begin position="23"/>
        <end position="184"/>
    </location>
</feature>
<feature type="chain" id="PRO_5045623062" evidence="1">
    <location>
        <begin position="17"/>
        <end position="185"/>
    </location>
</feature>
<keyword evidence="1" id="KW-0732">Signal</keyword>
<dbReference type="PROSITE" id="PS51257">
    <property type="entry name" value="PROKAR_LIPOPROTEIN"/>
    <property type="match status" value="1"/>
</dbReference>
<dbReference type="EMBL" id="CP102381">
    <property type="protein sequence ID" value="WEJ62414.1"/>
    <property type="molecule type" value="Genomic_DNA"/>
</dbReference>
<evidence type="ECO:0000313" key="3">
    <source>
        <dbReference type="EMBL" id="WEJ62414.1"/>
    </source>
</evidence>
<feature type="signal peptide" evidence="1">
    <location>
        <begin position="1"/>
        <end position="16"/>
    </location>
</feature>
<dbReference type="Proteomes" id="UP001222275">
    <property type="component" value="Chromosome"/>
</dbReference>
<evidence type="ECO:0000259" key="2">
    <source>
        <dbReference type="Pfam" id="PF13590"/>
    </source>
</evidence>
<evidence type="ECO:0000313" key="4">
    <source>
        <dbReference type="Proteomes" id="UP001222275"/>
    </source>
</evidence>
<dbReference type="RefSeq" id="WP_275594670.1">
    <property type="nucleotide sequence ID" value="NZ_CP102381.1"/>
</dbReference>
<keyword evidence="4" id="KW-1185">Reference proteome</keyword>
<reference evidence="3 4" key="1">
    <citation type="submission" date="2022-06" db="EMBL/GenBank/DDBJ databases">
        <title>Thiomicrohabdus sp. nov, an obligately chemolithoautotrophic, sulfur-oxidizing bacterium isolated from beach of Guanyin Mountain. Amoy.</title>
        <authorList>
            <person name="Zhu H."/>
        </authorList>
    </citation>
    <scope>NUCLEOTIDE SEQUENCE [LARGE SCALE GENOMIC DNA]</scope>
    <source>
        <strain evidence="3 4">XGS-01</strain>
    </source>
</reference>
<dbReference type="Gene3D" id="3.30.160.670">
    <property type="match status" value="1"/>
</dbReference>
<sequence length="185" mass="20476">MKVLLSIALWSSLFLAGCSGIPVNQDYDTSFNFSNIKSVEWLPAANQTPPKAITFEQQNPLIAKRIQTAITEQLGQKGIAMRTAGLSDAYVTYHYSSKRVLQADPVSTSFGFGVFGRHSGMMFRTSPDVYEYEEGRLVIDILSKNNQLLWRGISPSLLTEQASPQETTAKVKQIVASILAQYPPK</sequence>
<gene>
    <name evidence="3" type="ORF">NR989_10385</name>
</gene>
<protein>
    <submittedName>
        <fullName evidence="3">DUF4136 domain-containing protein</fullName>
    </submittedName>
</protein>
<dbReference type="InterPro" id="IPR025411">
    <property type="entry name" value="DUF4136"/>
</dbReference>
<accession>A0ABY8C8Y0</accession>
<evidence type="ECO:0000256" key="1">
    <source>
        <dbReference type="SAM" id="SignalP"/>
    </source>
</evidence>
<organism evidence="3 4">
    <name type="scientific">Thiomicrorhabdus lithotrophica</name>
    <dbReference type="NCBI Taxonomy" id="2949997"/>
    <lineage>
        <taxon>Bacteria</taxon>
        <taxon>Pseudomonadati</taxon>
        <taxon>Pseudomonadota</taxon>
        <taxon>Gammaproteobacteria</taxon>
        <taxon>Thiotrichales</taxon>
        <taxon>Piscirickettsiaceae</taxon>
        <taxon>Thiomicrorhabdus</taxon>
    </lineage>
</organism>
<proteinExistence type="predicted"/>